<dbReference type="SUPFAM" id="SSF64182">
    <property type="entry name" value="DHH phosphoesterases"/>
    <property type="match status" value="1"/>
</dbReference>
<dbReference type="Gene3D" id="3.90.1640.30">
    <property type="match status" value="1"/>
</dbReference>
<feature type="domain" description="DHHA1" evidence="2">
    <location>
        <begin position="271"/>
        <end position="355"/>
    </location>
</feature>
<dbReference type="PANTHER" id="PTHR30255">
    <property type="entry name" value="SINGLE-STRANDED-DNA-SPECIFIC EXONUCLEASE RECJ"/>
    <property type="match status" value="1"/>
</dbReference>
<evidence type="ECO:0000313" key="4">
    <source>
        <dbReference type="Proteomes" id="UP000277633"/>
    </source>
</evidence>
<proteinExistence type="predicted"/>
<gene>
    <name evidence="3" type="ORF">DRO07_03230</name>
</gene>
<dbReference type="Pfam" id="PF02272">
    <property type="entry name" value="DHHA1"/>
    <property type="match status" value="1"/>
</dbReference>
<dbReference type="InterPro" id="IPR038763">
    <property type="entry name" value="DHH_sf"/>
</dbReference>
<feature type="domain" description="DDH" evidence="1">
    <location>
        <begin position="27"/>
        <end position="146"/>
    </location>
</feature>
<dbReference type="GO" id="GO:0003676">
    <property type="term" value="F:nucleic acid binding"/>
    <property type="evidence" value="ECO:0007669"/>
    <property type="project" value="InterPro"/>
</dbReference>
<sequence length="360" mass="41459">MGHENLKEKLINRFKQFLKGAKENTLLFYHSDADGLTASVIMAKTFEKLGNEAPLALPAEYFETEKMLSAFEKHKPANVIFLDIAIDSKPKVVQKIEKHAKLLVIDHHKISNDISSEKTVFIKPQMLSAIEPSRYPASKLCFDLCSSLINLKKEAWIACVGIIGDKSAKQWREFLNKTSKENNVSIEELKCIAELVEAVKVVAPESFAELFELFYFLSPKQILKHPLNEMREKLNEALKEWQERFEKEAEYYSKLELYFFVMKPEFPIKSALIDRLTEKYPDKTIIIVEDLEEQKLRFSARRQDFKVKMNELLEKAAQGIPKSDAGGHIPAAAGSIPRGYLKEFKENLLNILKEVYRKEK</sequence>
<organism evidence="3 4">
    <name type="scientific">Candidatus Iainarchaeum sp</name>
    <dbReference type="NCBI Taxonomy" id="3101447"/>
    <lineage>
        <taxon>Archaea</taxon>
        <taxon>Candidatus Iainarchaeota</taxon>
        <taxon>Candidatus Iainarchaeia</taxon>
        <taxon>Candidatus Iainarchaeales</taxon>
        <taxon>Candidatus Iainarchaeaceae</taxon>
        <taxon>Candidatus Iainarchaeum</taxon>
    </lineage>
</organism>
<dbReference type="GO" id="GO:0004527">
    <property type="term" value="F:exonuclease activity"/>
    <property type="evidence" value="ECO:0007669"/>
    <property type="project" value="UniProtKB-KW"/>
</dbReference>
<evidence type="ECO:0000259" key="1">
    <source>
        <dbReference type="Pfam" id="PF01368"/>
    </source>
</evidence>
<dbReference type="Proteomes" id="UP000277633">
    <property type="component" value="Unassembled WGS sequence"/>
</dbReference>
<dbReference type="InterPro" id="IPR003156">
    <property type="entry name" value="DHHA1_dom"/>
</dbReference>
<reference evidence="3 4" key="1">
    <citation type="submission" date="2018-06" db="EMBL/GenBank/DDBJ databases">
        <title>Extensive metabolic versatility and redundancy in microbially diverse, dynamic hydrothermal sediments.</title>
        <authorList>
            <person name="Dombrowski N."/>
            <person name="Teske A."/>
            <person name="Baker B.J."/>
        </authorList>
    </citation>
    <scope>NUCLEOTIDE SEQUENCE [LARGE SCALE GENOMIC DNA]</scope>
    <source>
        <strain evidence="3">B9_G13</strain>
    </source>
</reference>
<dbReference type="EMBL" id="QMWO01000131">
    <property type="protein sequence ID" value="RLG68669.1"/>
    <property type="molecule type" value="Genomic_DNA"/>
</dbReference>
<dbReference type="AlphaFoldDB" id="A0A497JFF9"/>
<dbReference type="InterPro" id="IPR051673">
    <property type="entry name" value="SSDNA_exonuclease_RecJ"/>
</dbReference>
<comment type="caution">
    <text evidence="3">The sequence shown here is derived from an EMBL/GenBank/DDBJ whole genome shotgun (WGS) entry which is preliminary data.</text>
</comment>
<dbReference type="PANTHER" id="PTHR30255:SF2">
    <property type="entry name" value="SINGLE-STRANDED-DNA-SPECIFIC EXONUCLEASE RECJ"/>
    <property type="match status" value="1"/>
</dbReference>
<dbReference type="InterPro" id="IPR001667">
    <property type="entry name" value="DDH_dom"/>
</dbReference>
<evidence type="ECO:0000259" key="2">
    <source>
        <dbReference type="Pfam" id="PF02272"/>
    </source>
</evidence>
<accession>A0A497JFF9</accession>
<name>A0A497JFF9_9ARCH</name>
<evidence type="ECO:0000313" key="3">
    <source>
        <dbReference type="EMBL" id="RLG68669.1"/>
    </source>
</evidence>
<protein>
    <submittedName>
        <fullName evidence="3">Uncharacterized protein</fullName>
    </submittedName>
</protein>
<dbReference type="Pfam" id="PF01368">
    <property type="entry name" value="DHH"/>
    <property type="match status" value="1"/>
</dbReference>